<reference evidence="1 2" key="1">
    <citation type="journal article" date="2016" name="Sci. Rep.">
        <title>Accelerated dysbiosis of gut microbiota during aggravation of DSS-induced colitis by a butyrate-producing bacterium.</title>
        <authorList>
            <person name="Zhang Q."/>
            <person name="Wu Y."/>
            <person name="Wang J."/>
            <person name="Wu G."/>
            <person name="Long W."/>
            <person name="Xue Z."/>
            <person name="Wang L."/>
            <person name="Zhang X."/>
            <person name="Pang X."/>
            <person name="Zhao Y."/>
            <person name="Zhao L."/>
            <person name="Zhang C."/>
        </authorList>
    </citation>
    <scope>NUCLEOTIDE SEQUENCE [LARGE SCALE GENOMIC DNA]</scope>
    <source>
        <strain evidence="1 2">BPB5</strain>
    </source>
</reference>
<accession>A0A1Q2C566</accession>
<organism evidence="1 2">
    <name type="scientific">Anaerostipes hadrus</name>
    <dbReference type="NCBI Taxonomy" id="649756"/>
    <lineage>
        <taxon>Bacteria</taxon>
        <taxon>Bacillati</taxon>
        <taxon>Bacillota</taxon>
        <taxon>Clostridia</taxon>
        <taxon>Lachnospirales</taxon>
        <taxon>Lachnospiraceae</taxon>
        <taxon>Anaerostipes</taxon>
    </lineage>
</organism>
<dbReference type="RefSeq" id="WP_077325825.1">
    <property type="nucleotide sequence ID" value="NZ_CP012098.1"/>
</dbReference>
<dbReference type="EMBL" id="CP012098">
    <property type="protein sequence ID" value="AQP38882.1"/>
    <property type="molecule type" value="Genomic_DNA"/>
</dbReference>
<dbReference type="AlphaFoldDB" id="A0A1Q2C566"/>
<dbReference type="Proteomes" id="UP000188159">
    <property type="component" value="Chromosome"/>
</dbReference>
<gene>
    <name evidence="1" type="ORF">DO83_04240</name>
</gene>
<evidence type="ECO:0000313" key="1">
    <source>
        <dbReference type="EMBL" id="AQP38882.1"/>
    </source>
</evidence>
<evidence type="ECO:0000313" key="2">
    <source>
        <dbReference type="Proteomes" id="UP000188159"/>
    </source>
</evidence>
<protein>
    <submittedName>
        <fullName evidence="1">Uncharacterized protein</fullName>
    </submittedName>
</protein>
<sequence>MCELIVIYYLLRRYSGNNSNYEPKLCGGDNPECNFIIDNICVNVEVKTPNYSKRIVQEQAESLKIFPAERIKKHKEIVQELGNIINE</sequence>
<proteinExistence type="predicted"/>
<name>A0A1Q2C566_ANAHA</name>